<name>A0A8X8ZTB5_SALSN</name>
<dbReference type="InterPro" id="IPR024752">
    <property type="entry name" value="Myb/SANT-like_dom"/>
</dbReference>
<gene>
    <name evidence="3" type="ORF">SASPL_123780</name>
</gene>
<dbReference type="Proteomes" id="UP000298416">
    <property type="component" value="Unassembled WGS sequence"/>
</dbReference>
<organism evidence="3">
    <name type="scientific">Salvia splendens</name>
    <name type="common">Scarlet sage</name>
    <dbReference type="NCBI Taxonomy" id="180675"/>
    <lineage>
        <taxon>Eukaryota</taxon>
        <taxon>Viridiplantae</taxon>
        <taxon>Streptophyta</taxon>
        <taxon>Embryophyta</taxon>
        <taxon>Tracheophyta</taxon>
        <taxon>Spermatophyta</taxon>
        <taxon>Magnoliopsida</taxon>
        <taxon>eudicotyledons</taxon>
        <taxon>Gunneridae</taxon>
        <taxon>Pentapetalae</taxon>
        <taxon>asterids</taxon>
        <taxon>lamiids</taxon>
        <taxon>Lamiales</taxon>
        <taxon>Lamiaceae</taxon>
        <taxon>Nepetoideae</taxon>
        <taxon>Mentheae</taxon>
        <taxon>Salviinae</taxon>
        <taxon>Salvia</taxon>
        <taxon>Salvia subgen. Calosphace</taxon>
        <taxon>core Calosphace</taxon>
    </lineage>
</organism>
<dbReference type="AlphaFoldDB" id="A0A8X8ZTB5"/>
<evidence type="ECO:0000313" key="4">
    <source>
        <dbReference type="Proteomes" id="UP000298416"/>
    </source>
</evidence>
<dbReference type="EMBL" id="PNBA02000008">
    <property type="protein sequence ID" value="KAG6416352.1"/>
    <property type="molecule type" value="Genomic_DNA"/>
</dbReference>
<accession>A0A8X8ZTB5</accession>
<comment type="caution">
    <text evidence="3">The sequence shown here is derived from an EMBL/GenBank/DDBJ whole genome shotgun (WGS) entry which is preliminary data.</text>
</comment>
<feature type="region of interest" description="Disordered" evidence="1">
    <location>
        <begin position="206"/>
        <end position="231"/>
    </location>
</feature>
<proteinExistence type="predicted"/>
<dbReference type="PANTHER" id="PTHR46929:SF3">
    <property type="entry name" value="MYB_SANT-LIKE DOMAIN-CONTAINING PROTEIN"/>
    <property type="match status" value="1"/>
</dbReference>
<sequence length="231" mass="26226">MDYVLLTTLIEKRIRHGWDDASVPNYVFRLCVKLINHRFGSELTCSDIMTRLMLLKQRYDTFKELVATTGVHWEYVNKIVVANEAVWKGVLMLNAFAGAYYHRDEPHFNELATIFGYFDVKVEEATEVITLSDNTEIVVITDTIEPNVPLRGHVKELDVDLDEVNSPSPRAASRVRRKLFHIDEVNLDLDHLSSSKSPSHVIPAKKMMGASPKGSSWASWSLLPTSRKTAP</sequence>
<dbReference type="Pfam" id="PF12776">
    <property type="entry name" value="Myb_DNA-bind_3"/>
    <property type="match status" value="1"/>
</dbReference>
<reference evidence="3" key="1">
    <citation type="submission" date="2018-01" db="EMBL/GenBank/DDBJ databases">
        <authorList>
            <person name="Mao J.F."/>
        </authorList>
    </citation>
    <scope>NUCLEOTIDE SEQUENCE</scope>
    <source>
        <strain evidence="3">Huo1</strain>
        <tissue evidence="3">Leaf</tissue>
    </source>
</reference>
<protein>
    <recommendedName>
        <fullName evidence="2">Myb/SANT-like domain-containing protein</fullName>
    </recommendedName>
</protein>
<feature type="domain" description="Myb/SANT-like" evidence="2">
    <location>
        <begin position="2"/>
        <end position="88"/>
    </location>
</feature>
<evidence type="ECO:0000313" key="3">
    <source>
        <dbReference type="EMBL" id="KAG6416352.1"/>
    </source>
</evidence>
<evidence type="ECO:0000259" key="2">
    <source>
        <dbReference type="Pfam" id="PF12776"/>
    </source>
</evidence>
<feature type="compositionally biased region" description="Polar residues" evidence="1">
    <location>
        <begin position="213"/>
        <end position="231"/>
    </location>
</feature>
<reference evidence="3" key="2">
    <citation type="submission" date="2020-08" db="EMBL/GenBank/DDBJ databases">
        <title>Plant Genome Project.</title>
        <authorList>
            <person name="Zhang R.-G."/>
        </authorList>
    </citation>
    <scope>NUCLEOTIDE SEQUENCE</scope>
    <source>
        <strain evidence="3">Huo1</strain>
        <tissue evidence="3">Leaf</tissue>
    </source>
</reference>
<keyword evidence="4" id="KW-1185">Reference proteome</keyword>
<evidence type="ECO:0000256" key="1">
    <source>
        <dbReference type="SAM" id="MobiDB-lite"/>
    </source>
</evidence>
<dbReference type="PANTHER" id="PTHR46929">
    <property type="entry name" value="EXPRESSED PROTEIN"/>
    <property type="match status" value="1"/>
</dbReference>